<dbReference type="GO" id="GO:0016491">
    <property type="term" value="F:oxidoreductase activity"/>
    <property type="evidence" value="ECO:0007669"/>
    <property type="project" value="UniProtKB-KW"/>
</dbReference>
<dbReference type="InterPro" id="IPR020471">
    <property type="entry name" value="AKR"/>
</dbReference>
<reference evidence="3" key="1">
    <citation type="submission" date="2023-01" db="EMBL/GenBank/DDBJ databases">
        <authorList>
            <person name="Van Ghelder C."/>
            <person name="Rancurel C."/>
        </authorList>
    </citation>
    <scope>NUCLEOTIDE SEQUENCE</scope>
    <source>
        <strain evidence="3">CNCM I-4278</strain>
    </source>
</reference>
<dbReference type="EMBL" id="CAOQHR010000012">
    <property type="protein sequence ID" value="CAI6341823.1"/>
    <property type="molecule type" value="Genomic_DNA"/>
</dbReference>
<protein>
    <recommendedName>
        <fullName evidence="2">NADP-dependent oxidoreductase domain-containing protein</fullName>
    </recommendedName>
</protein>
<gene>
    <name evidence="3" type="ORF">PDIGIT_LOCUS15023</name>
</gene>
<dbReference type="OrthoDB" id="37537at2759"/>
<evidence type="ECO:0000256" key="1">
    <source>
        <dbReference type="ARBA" id="ARBA00023002"/>
    </source>
</evidence>
<dbReference type="PANTHER" id="PTHR43625">
    <property type="entry name" value="AFLATOXIN B1 ALDEHYDE REDUCTASE"/>
    <property type="match status" value="1"/>
</dbReference>
<evidence type="ECO:0000313" key="4">
    <source>
        <dbReference type="Proteomes" id="UP001152607"/>
    </source>
</evidence>
<keyword evidence="1" id="KW-0560">Oxidoreductase</keyword>
<dbReference type="Pfam" id="PF00248">
    <property type="entry name" value="Aldo_ket_red"/>
    <property type="match status" value="1"/>
</dbReference>
<accession>A0A9W4XSD0</accession>
<name>A0A9W4XSD0_9PLEO</name>
<dbReference type="Proteomes" id="UP001152607">
    <property type="component" value="Unassembled WGS sequence"/>
</dbReference>
<dbReference type="InterPro" id="IPR050791">
    <property type="entry name" value="Aldo-Keto_reductase"/>
</dbReference>
<proteinExistence type="predicted"/>
<organism evidence="3 4">
    <name type="scientific">Periconia digitata</name>
    <dbReference type="NCBI Taxonomy" id="1303443"/>
    <lineage>
        <taxon>Eukaryota</taxon>
        <taxon>Fungi</taxon>
        <taxon>Dikarya</taxon>
        <taxon>Ascomycota</taxon>
        <taxon>Pezizomycotina</taxon>
        <taxon>Dothideomycetes</taxon>
        <taxon>Pleosporomycetidae</taxon>
        <taxon>Pleosporales</taxon>
        <taxon>Massarineae</taxon>
        <taxon>Periconiaceae</taxon>
        <taxon>Periconia</taxon>
    </lineage>
</organism>
<dbReference type="AlphaFoldDB" id="A0A9W4XSD0"/>
<evidence type="ECO:0000259" key="2">
    <source>
        <dbReference type="Pfam" id="PF00248"/>
    </source>
</evidence>
<dbReference type="PANTHER" id="PTHR43625:SF40">
    <property type="entry name" value="ALDO-KETO REDUCTASE YAKC [NADP(+)]"/>
    <property type="match status" value="1"/>
</dbReference>
<dbReference type="SUPFAM" id="SSF51430">
    <property type="entry name" value="NAD(P)-linked oxidoreductase"/>
    <property type="match status" value="1"/>
</dbReference>
<dbReference type="Gene3D" id="3.20.20.100">
    <property type="entry name" value="NADP-dependent oxidoreductase domain"/>
    <property type="match status" value="1"/>
</dbReference>
<dbReference type="InterPro" id="IPR023210">
    <property type="entry name" value="NADP_OxRdtase_dom"/>
</dbReference>
<keyword evidence="4" id="KW-1185">Reference proteome</keyword>
<dbReference type="PRINTS" id="PR00069">
    <property type="entry name" value="ALDKETRDTASE"/>
</dbReference>
<dbReference type="GO" id="GO:0005737">
    <property type="term" value="C:cytoplasm"/>
    <property type="evidence" value="ECO:0007669"/>
    <property type="project" value="TreeGrafter"/>
</dbReference>
<dbReference type="InterPro" id="IPR036812">
    <property type="entry name" value="NAD(P)_OxRdtase_dom_sf"/>
</dbReference>
<comment type="caution">
    <text evidence="3">The sequence shown here is derived from an EMBL/GenBank/DDBJ whole genome shotgun (WGS) entry which is preliminary data.</text>
</comment>
<feature type="domain" description="NADP-dependent oxidoreductase" evidence="2">
    <location>
        <begin position="17"/>
        <end position="314"/>
    </location>
</feature>
<sequence>MSLPTAPMGKNGPQVNRLGFGLMGLSAFYGAPKPDEERFAVLDAAYEKGERNWDTSDLYGDSEVLLGKWFKANPGKRENIFLATKFAAVTHPDGTYTTDSSPEYAKQACAKSLERLGLPNIDLYYIHRLDQKTPIEKTMQAMVEMKNEGKFKYIGMSECSAKSIRRAHAVHPVTAVQVEYSPFSLEIESDQINVLSTCRELGVAIVAYSPLGRGLISGQYTSPDDFEDSDIRKWLPRFSKENFPKNLELVKQMNEVAKRKNITPSQLALAWLLAQGDDIFPIPGTQRIGRLEENIGGATVQLTKEEEQEIRKAVEAAEVVGPRYPDFIMGTCYADTPEL</sequence>
<evidence type="ECO:0000313" key="3">
    <source>
        <dbReference type="EMBL" id="CAI6341823.1"/>
    </source>
</evidence>